<dbReference type="Gene3D" id="3.40.50.10190">
    <property type="entry name" value="BRCT domain"/>
    <property type="match status" value="1"/>
</dbReference>
<evidence type="ECO:0000313" key="2">
    <source>
        <dbReference type="EMBL" id="RAL44261.1"/>
    </source>
</evidence>
<name>A0A328DJD7_9ASTE</name>
<dbReference type="InterPro" id="IPR001357">
    <property type="entry name" value="BRCT_dom"/>
</dbReference>
<feature type="domain" description="BRCT" evidence="1">
    <location>
        <begin position="18"/>
        <end position="91"/>
    </location>
</feature>
<keyword evidence="3" id="KW-1185">Reference proteome</keyword>
<gene>
    <name evidence="2" type="ORF">DM860_015621</name>
</gene>
<dbReference type="EMBL" id="NQVE01000146">
    <property type="protein sequence ID" value="RAL44261.1"/>
    <property type="molecule type" value="Genomic_DNA"/>
</dbReference>
<sequence length="91" mass="9658">MRSSSASTAVTESRAESRAIGPFSGLIICVTGLSKEARMQVMKATEKLGGTYSPQLHPHCTHLVHALKHGSKNGLSIVTLGWIVDSVKNKG</sequence>
<dbReference type="Proteomes" id="UP000249390">
    <property type="component" value="Unassembled WGS sequence"/>
</dbReference>
<dbReference type="SMART" id="SM00292">
    <property type="entry name" value="BRCT"/>
    <property type="match status" value="1"/>
</dbReference>
<organism evidence="2 3">
    <name type="scientific">Cuscuta australis</name>
    <dbReference type="NCBI Taxonomy" id="267555"/>
    <lineage>
        <taxon>Eukaryota</taxon>
        <taxon>Viridiplantae</taxon>
        <taxon>Streptophyta</taxon>
        <taxon>Embryophyta</taxon>
        <taxon>Tracheophyta</taxon>
        <taxon>Spermatophyta</taxon>
        <taxon>Magnoliopsida</taxon>
        <taxon>eudicotyledons</taxon>
        <taxon>Gunneridae</taxon>
        <taxon>Pentapetalae</taxon>
        <taxon>asterids</taxon>
        <taxon>lamiids</taxon>
        <taxon>Solanales</taxon>
        <taxon>Convolvulaceae</taxon>
        <taxon>Cuscuteae</taxon>
        <taxon>Cuscuta</taxon>
        <taxon>Cuscuta subgen. Grammica</taxon>
        <taxon>Cuscuta sect. Cleistogrammica</taxon>
    </lineage>
</organism>
<evidence type="ECO:0000313" key="3">
    <source>
        <dbReference type="Proteomes" id="UP000249390"/>
    </source>
</evidence>
<dbReference type="PROSITE" id="PS50172">
    <property type="entry name" value="BRCT"/>
    <property type="match status" value="1"/>
</dbReference>
<reference evidence="2 3" key="1">
    <citation type="submission" date="2018-06" db="EMBL/GenBank/DDBJ databases">
        <title>The Genome of Cuscuta australis (Dodder) Provides Insight into the Evolution of Plant Parasitism.</title>
        <authorList>
            <person name="Liu H."/>
        </authorList>
    </citation>
    <scope>NUCLEOTIDE SEQUENCE [LARGE SCALE GENOMIC DNA]</scope>
    <source>
        <strain evidence="3">cv. Yunnan</strain>
        <tissue evidence="2">Vines</tissue>
    </source>
</reference>
<dbReference type="SUPFAM" id="SSF52113">
    <property type="entry name" value="BRCT domain"/>
    <property type="match status" value="1"/>
</dbReference>
<protein>
    <recommendedName>
        <fullName evidence="1">BRCT domain-containing protein</fullName>
    </recommendedName>
</protein>
<dbReference type="PANTHER" id="PTHR47576">
    <property type="entry name" value="BRCT DOMAIN DNA REPAIR PROTEIN-RELATED"/>
    <property type="match status" value="1"/>
</dbReference>
<dbReference type="CDD" id="cd17731">
    <property type="entry name" value="BRCT_TopBP1_rpt2_like"/>
    <property type="match status" value="1"/>
</dbReference>
<dbReference type="PANTHER" id="PTHR47576:SF2">
    <property type="entry name" value="BRCT DOMAIN DNA REPAIR PROTEIN-RELATED"/>
    <property type="match status" value="1"/>
</dbReference>
<evidence type="ECO:0000259" key="1">
    <source>
        <dbReference type="PROSITE" id="PS50172"/>
    </source>
</evidence>
<accession>A0A328DJD7</accession>
<dbReference type="InterPro" id="IPR036420">
    <property type="entry name" value="BRCT_dom_sf"/>
</dbReference>
<comment type="caution">
    <text evidence="2">The sequence shown here is derived from an EMBL/GenBank/DDBJ whole genome shotgun (WGS) entry which is preliminary data.</text>
</comment>
<dbReference type="Pfam" id="PF00533">
    <property type="entry name" value="BRCT"/>
    <property type="match status" value="1"/>
</dbReference>
<dbReference type="InterPro" id="IPR059215">
    <property type="entry name" value="BRCT2_TopBP1-like"/>
</dbReference>
<dbReference type="AlphaFoldDB" id="A0A328DJD7"/>
<proteinExistence type="predicted"/>